<protein>
    <recommendedName>
        <fullName evidence="8">Peptidase S49 domain-containing protein</fullName>
    </recommendedName>
</protein>
<reference evidence="9 10" key="1">
    <citation type="journal article" date="2017" name="Nat. Commun.">
        <title>Genome assembly with in vitro proximity ligation data and whole-genome triplication in lettuce.</title>
        <authorList>
            <person name="Reyes-Chin-Wo S."/>
            <person name="Wang Z."/>
            <person name="Yang X."/>
            <person name="Kozik A."/>
            <person name="Arikit S."/>
            <person name="Song C."/>
            <person name="Xia L."/>
            <person name="Froenicke L."/>
            <person name="Lavelle D.O."/>
            <person name="Truco M.J."/>
            <person name="Xia R."/>
            <person name="Zhu S."/>
            <person name="Xu C."/>
            <person name="Xu H."/>
            <person name="Xu X."/>
            <person name="Cox K."/>
            <person name="Korf I."/>
            <person name="Meyers B.C."/>
            <person name="Michelmore R.W."/>
        </authorList>
    </citation>
    <scope>NUCLEOTIDE SEQUENCE [LARGE SCALE GENOMIC DNA]</scope>
    <source>
        <strain evidence="10">cv. Salinas</strain>
        <tissue evidence="9">Seedlings</tissue>
    </source>
</reference>
<dbReference type="InterPro" id="IPR002142">
    <property type="entry name" value="Peptidase_S49"/>
</dbReference>
<feature type="domain" description="Peptidase S49" evidence="8">
    <location>
        <begin position="446"/>
        <end position="596"/>
    </location>
</feature>
<dbReference type="InterPro" id="IPR004634">
    <property type="entry name" value="Pept_S49_pIV"/>
</dbReference>
<feature type="domain" description="Peptidase S49" evidence="8">
    <location>
        <begin position="217"/>
        <end position="275"/>
    </location>
</feature>
<dbReference type="Pfam" id="PF01343">
    <property type="entry name" value="Peptidase_S49"/>
    <property type="match status" value="2"/>
</dbReference>
<evidence type="ECO:0000256" key="6">
    <source>
        <dbReference type="ARBA" id="ARBA00023136"/>
    </source>
</evidence>
<evidence type="ECO:0000256" key="3">
    <source>
        <dbReference type="ARBA" id="ARBA00022670"/>
    </source>
</evidence>
<evidence type="ECO:0000313" key="10">
    <source>
        <dbReference type="Proteomes" id="UP000235145"/>
    </source>
</evidence>
<feature type="active site" description="Proton donor/acceptor" evidence="7">
    <location>
        <position position="236"/>
    </location>
</feature>
<evidence type="ECO:0000256" key="4">
    <source>
        <dbReference type="ARBA" id="ARBA00022801"/>
    </source>
</evidence>
<dbReference type="CDD" id="cd07018">
    <property type="entry name" value="S49_SppA_67K_type"/>
    <property type="match status" value="1"/>
</dbReference>
<keyword evidence="4" id="KW-0378">Hydrolase</keyword>
<keyword evidence="3" id="KW-0645">Protease</keyword>
<keyword evidence="10" id="KW-1185">Reference proteome</keyword>
<dbReference type="GO" id="GO:0004252">
    <property type="term" value="F:serine-type endopeptidase activity"/>
    <property type="evidence" value="ECO:0000318"/>
    <property type="project" value="GO_Central"/>
</dbReference>
<dbReference type="Proteomes" id="UP000235145">
    <property type="component" value="Unassembled WGS sequence"/>
</dbReference>
<dbReference type="SUPFAM" id="SSF52096">
    <property type="entry name" value="ClpP/crotonase"/>
    <property type="match status" value="2"/>
</dbReference>
<comment type="similarity">
    <text evidence="2">Belongs to the peptidase S49 family.</text>
</comment>
<dbReference type="InterPro" id="IPR004635">
    <property type="entry name" value="Pept_S49_SppA"/>
</dbReference>
<comment type="caution">
    <text evidence="9">The sequence shown here is derived from an EMBL/GenBank/DDBJ whole genome shotgun (WGS) entry which is preliminary data.</text>
</comment>
<dbReference type="InterPro" id="IPR029045">
    <property type="entry name" value="ClpP/crotonase-like_dom_sf"/>
</dbReference>
<dbReference type="InterPro" id="IPR047217">
    <property type="entry name" value="S49_SppA_67K_type_N"/>
</dbReference>
<dbReference type="Gene3D" id="6.20.330.10">
    <property type="match status" value="1"/>
</dbReference>
<gene>
    <name evidence="9" type="ORF">LSAT_V11C500237650</name>
</gene>
<comment type="subcellular location">
    <subcellularLocation>
        <location evidence="1">Membrane</location>
    </subcellularLocation>
</comment>
<dbReference type="CDD" id="cd07023">
    <property type="entry name" value="S49_Sppa_N_C"/>
    <property type="match status" value="1"/>
</dbReference>
<keyword evidence="5" id="KW-0720">Serine protease</keyword>
<evidence type="ECO:0000313" key="9">
    <source>
        <dbReference type="EMBL" id="KAJ0204896.1"/>
    </source>
</evidence>
<dbReference type="Gene3D" id="3.90.226.10">
    <property type="entry name" value="2-enoyl-CoA Hydratase, Chain A, domain 1"/>
    <property type="match status" value="3"/>
</dbReference>
<dbReference type="GO" id="GO:0009535">
    <property type="term" value="C:chloroplast thylakoid membrane"/>
    <property type="evidence" value="ECO:0000318"/>
    <property type="project" value="GO_Central"/>
</dbReference>
<proteinExistence type="inferred from homology"/>
<dbReference type="PANTHER" id="PTHR33209:SF1">
    <property type="entry name" value="PEPTIDASE S49 DOMAIN-CONTAINING PROTEIN"/>
    <property type="match status" value="1"/>
</dbReference>
<evidence type="ECO:0000256" key="7">
    <source>
        <dbReference type="PIRSR" id="PIRSR001217-1"/>
    </source>
</evidence>
<dbReference type="PIRSF" id="PIRSF001217">
    <property type="entry name" value="Protease_4_SppA"/>
    <property type="match status" value="1"/>
</dbReference>
<feature type="active site" description="Nucleophile" evidence="7">
    <location>
        <position position="462"/>
    </location>
</feature>
<name>A0A9R1VHM9_LACSA</name>
<dbReference type="EMBL" id="NBSK02000005">
    <property type="protein sequence ID" value="KAJ0204896.1"/>
    <property type="molecule type" value="Genomic_DNA"/>
</dbReference>
<dbReference type="NCBIfam" id="TIGR00706">
    <property type="entry name" value="SppA_dom"/>
    <property type="match status" value="1"/>
</dbReference>
<dbReference type="AlphaFoldDB" id="A0A9R1VHM9"/>
<dbReference type="InterPro" id="IPR047272">
    <property type="entry name" value="S49_SppA_C"/>
</dbReference>
<evidence type="ECO:0000259" key="8">
    <source>
        <dbReference type="Pfam" id="PF01343"/>
    </source>
</evidence>
<dbReference type="GO" id="GO:0006465">
    <property type="term" value="P:signal peptide processing"/>
    <property type="evidence" value="ECO:0007669"/>
    <property type="project" value="InterPro"/>
</dbReference>
<keyword evidence="6" id="KW-0472">Membrane</keyword>
<evidence type="ECO:0000256" key="5">
    <source>
        <dbReference type="ARBA" id="ARBA00022825"/>
    </source>
</evidence>
<organism evidence="9 10">
    <name type="scientific">Lactuca sativa</name>
    <name type="common">Garden lettuce</name>
    <dbReference type="NCBI Taxonomy" id="4236"/>
    <lineage>
        <taxon>Eukaryota</taxon>
        <taxon>Viridiplantae</taxon>
        <taxon>Streptophyta</taxon>
        <taxon>Embryophyta</taxon>
        <taxon>Tracheophyta</taxon>
        <taxon>Spermatophyta</taxon>
        <taxon>Magnoliopsida</taxon>
        <taxon>eudicotyledons</taxon>
        <taxon>Gunneridae</taxon>
        <taxon>Pentapetalae</taxon>
        <taxon>asterids</taxon>
        <taxon>campanulids</taxon>
        <taxon>Asterales</taxon>
        <taxon>Asteraceae</taxon>
        <taxon>Cichorioideae</taxon>
        <taxon>Cichorieae</taxon>
        <taxon>Lactucinae</taxon>
        <taxon>Lactuca</taxon>
    </lineage>
</organism>
<evidence type="ECO:0000256" key="2">
    <source>
        <dbReference type="ARBA" id="ARBA00008683"/>
    </source>
</evidence>
<evidence type="ECO:0000256" key="1">
    <source>
        <dbReference type="ARBA" id="ARBA00004370"/>
    </source>
</evidence>
<accession>A0A9R1VHM9</accession>
<dbReference type="PANTHER" id="PTHR33209">
    <property type="entry name" value="PROTEASE 4"/>
    <property type="match status" value="1"/>
</dbReference>
<sequence>MASSSEILELNLTTKNQEEKGDLDDHYPSGESEYKKLGPQKNFMVKLRLLIAYPWERVRKGSILNIKLRGKITDQVKSRFSSGLSLPQICENLIKAAYDPRISGVYLHIETLKCGWAKIEEIRRHILDFRKSGKFIVGYAPVWHEKEYYIACACEELYAPPSAYFSLYGLTAQASFIGGKSTYHISLPALNLKLSPLLAIKSCYQLLSLTNQSGVHKGVLEKVGIEPQVERIGKYKSFGDRITRKNISEENREVLTTMLDNIYTNWVDTVSQSRGEVSLWFLFSIVLLTYQRNEFGFVSFTGKKKEDIESFINEGVYQVEKLKEDGWITDIKYEDEVTSMLKKKLGIVEKKKLPLVAYKKYSRVRKWSLGLTGGKDQIAVIRASGSISRVGGSFFEPNSGIIAEKFIEKIRKVRESKRYKAVIIRIDSPGGGAVASDLMWREIRLLAESKPVVASMVDIAASGGYYMAMAAQTIVSENLTLTGSIGVVKLKLNFGKLHERIGFNTEIISKGRFAELYVADRPFRPDEEKLFSESAQNTYKRFRDKAAASRSMSVEKMEEIAQGRLWTGDDAASKGLVDAIGGFSRAVAIAKHKAKIPQHKKVRLVEVSKQSLSLPQILFRMMTSAMGLNHLKDGLISSDEVQARMDDGIMFQGSEGSSLAVADPIFNLLKDYLNFV</sequence>